<dbReference type="GO" id="GO:0016740">
    <property type="term" value="F:transferase activity"/>
    <property type="evidence" value="ECO:0007669"/>
    <property type="project" value="UniProtKB-KW"/>
</dbReference>
<dbReference type="InterPro" id="IPR050898">
    <property type="entry name" value="Plant_acyltransferase"/>
</dbReference>
<sequence length="435" mass="48006">MAAEWLSFTVRRREAVLVAPAEPTPHEFKELADVDFQGTTRLQISGIWFYRGNMGMGVGADPARVIKEALSKALVFYYPFAGRIRGGVDGRRPVVECTGEGVLLAEADADIRLDQFGDALLPPIPCSEQLLQNVDGSEGLYDTPLLLIQVTRLRCGGFAMGVRLNHILSDAAGLLQLLKATAELARGAPRPTLLPVWQRYLLQARDPPQVSYAHREYDEEEPVKFEDSVLRSFFLRREDLRALKSRLPGDMQKITSFDLLTACVWRCRIAALRLDPAQRVRAMAIVTGRGRCSAVVPPGYYGNSFAHPVALSTAGELCGNPLAYAVQLISKAKSEMTTEYLRSTADLIAVKGSATYTSSIGSMIVSDLRQLGLRELNFGWGDAVLSTPMHADEVAHFYFHYTNTKGEEGVVVMLRLPAPAMERFAEEMGTMMKDC</sequence>
<proteinExistence type="inferred from homology"/>
<evidence type="ECO:0000313" key="4">
    <source>
        <dbReference type="Proteomes" id="UP000663760"/>
    </source>
</evidence>
<dbReference type="Proteomes" id="UP000663760">
    <property type="component" value="Chromosome 4"/>
</dbReference>
<name>A0A7I8KD09_SPIIN</name>
<comment type="similarity">
    <text evidence="1">Belongs to the plant acyltransferase family.</text>
</comment>
<accession>A0A7I8KD09</accession>
<dbReference type="PANTHER" id="PTHR31147:SF66">
    <property type="entry name" value="OS05G0315700 PROTEIN"/>
    <property type="match status" value="1"/>
</dbReference>
<reference evidence="3" key="1">
    <citation type="submission" date="2020-02" db="EMBL/GenBank/DDBJ databases">
        <authorList>
            <person name="Scholz U."/>
            <person name="Mascher M."/>
            <person name="Fiebig A."/>
        </authorList>
    </citation>
    <scope>NUCLEOTIDE SEQUENCE</scope>
</reference>
<dbReference type="Pfam" id="PF02458">
    <property type="entry name" value="Transferase"/>
    <property type="match status" value="1"/>
</dbReference>
<dbReference type="InterPro" id="IPR023213">
    <property type="entry name" value="CAT-like_dom_sf"/>
</dbReference>
<dbReference type="EMBL" id="LR746267">
    <property type="protein sequence ID" value="CAA7395553.1"/>
    <property type="molecule type" value="Genomic_DNA"/>
</dbReference>
<dbReference type="AlphaFoldDB" id="A0A7I8KD09"/>
<evidence type="ECO:0000256" key="2">
    <source>
        <dbReference type="ARBA" id="ARBA00022679"/>
    </source>
</evidence>
<evidence type="ECO:0000256" key="1">
    <source>
        <dbReference type="ARBA" id="ARBA00009861"/>
    </source>
</evidence>
<organism evidence="3 4">
    <name type="scientific">Spirodela intermedia</name>
    <name type="common">Intermediate duckweed</name>
    <dbReference type="NCBI Taxonomy" id="51605"/>
    <lineage>
        <taxon>Eukaryota</taxon>
        <taxon>Viridiplantae</taxon>
        <taxon>Streptophyta</taxon>
        <taxon>Embryophyta</taxon>
        <taxon>Tracheophyta</taxon>
        <taxon>Spermatophyta</taxon>
        <taxon>Magnoliopsida</taxon>
        <taxon>Liliopsida</taxon>
        <taxon>Araceae</taxon>
        <taxon>Lemnoideae</taxon>
        <taxon>Spirodela</taxon>
    </lineage>
</organism>
<keyword evidence="2" id="KW-0808">Transferase</keyword>
<evidence type="ECO:0000313" key="3">
    <source>
        <dbReference type="EMBL" id="CAA7395553.1"/>
    </source>
</evidence>
<dbReference type="PANTHER" id="PTHR31147">
    <property type="entry name" value="ACYL TRANSFERASE 4"/>
    <property type="match status" value="1"/>
</dbReference>
<gene>
    <name evidence="3" type="ORF">SI8410_04006214</name>
</gene>
<keyword evidence="4" id="KW-1185">Reference proteome</keyword>
<dbReference type="Gene3D" id="3.30.559.10">
    <property type="entry name" value="Chloramphenicol acetyltransferase-like domain"/>
    <property type="match status" value="2"/>
</dbReference>
<protein>
    <submittedName>
        <fullName evidence="3">Uncharacterized protein</fullName>
    </submittedName>
</protein>
<dbReference type="OrthoDB" id="676287at2759"/>